<evidence type="ECO:0000256" key="3">
    <source>
        <dbReference type="ARBA" id="ARBA00005933"/>
    </source>
</evidence>
<dbReference type="InParanoid" id="B7FR60"/>
<organism evidence="11 12">
    <name type="scientific">Phaeodactylum tricornutum (strain CCAP 1055/1)</name>
    <dbReference type="NCBI Taxonomy" id="556484"/>
    <lineage>
        <taxon>Eukaryota</taxon>
        <taxon>Sar</taxon>
        <taxon>Stramenopiles</taxon>
        <taxon>Ochrophyta</taxon>
        <taxon>Bacillariophyta</taxon>
        <taxon>Bacillariophyceae</taxon>
        <taxon>Bacillariophycidae</taxon>
        <taxon>Naviculales</taxon>
        <taxon>Phaeodactylaceae</taxon>
        <taxon>Phaeodactylum</taxon>
    </lineage>
</organism>
<dbReference type="KEGG" id="pti:PHATRDRAFT_54065"/>
<evidence type="ECO:0000256" key="10">
    <source>
        <dbReference type="SAM" id="SignalP"/>
    </source>
</evidence>
<dbReference type="eggNOG" id="ENOG502RXY6">
    <property type="taxonomic scope" value="Eukaryota"/>
</dbReference>
<evidence type="ECO:0000256" key="6">
    <source>
        <dbReference type="ARBA" id="ARBA00022640"/>
    </source>
</evidence>
<dbReference type="AlphaFoldDB" id="B7FR60"/>
<keyword evidence="12" id="KW-1185">Reference proteome</keyword>
<accession>B7FR60</accession>
<keyword evidence="4" id="KW-0150">Chloroplast</keyword>
<evidence type="ECO:0000256" key="8">
    <source>
        <dbReference type="ARBA" id="ARBA00044011"/>
    </source>
</evidence>
<dbReference type="STRING" id="556484.B7FR60"/>
<feature type="binding site" evidence="9">
    <location>
        <position position="175"/>
    </location>
    <ligand>
        <name>chlorophyll a</name>
        <dbReference type="ChEBI" id="CHEBI:58416"/>
        <label>1</label>
    </ligand>
</feature>
<name>B7FR60_PHATC</name>
<evidence type="ECO:0000256" key="2">
    <source>
        <dbReference type="ARBA" id="ARBA00004229"/>
    </source>
</evidence>
<feature type="signal peptide" evidence="10">
    <location>
        <begin position="1"/>
        <end position="16"/>
    </location>
</feature>
<evidence type="ECO:0000256" key="9">
    <source>
        <dbReference type="PIRSR" id="PIRSR601344-1"/>
    </source>
</evidence>
<protein>
    <submittedName>
        <fullName evidence="11">Protein fucoxanthin chlorophyll a/c protein</fullName>
    </submittedName>
</protein>
<dbReference type="RefSeq" id="XP_002176987.1">
    <property type="nucleotide sequence ID" value="XM_002176951.1"/>
</dbReference>
<keyword evidence="9" id="KW-0157">Chromophore</keyword>
<feature type="binding site" description="axial binding residue" evidence="9">
    <location>
        <position position="66"/>
    </location>
    <ligand>
        <name>chlorophyll b</name>
        <dbReference type="ChEBI" id="CHEBI:61721"/>
        <label>1</label>
    </ligand>
    <ligandPart>
        <name>Mg</name>
        <dbReference type="ChEBI" id="CHEBI:25107"/>
    </ligandPart>
</feature>
<feature type="binding site" evidence="9">
    <location>
        <position position="64"/>
    </location>
    <ligand>
        <name>chlorophyll a</name>
        <dbReference type="ChEBI" id="CHEBI:58416"/>
        <label>1</label>
    </ligand>
</feature>
<dbReference type="GO" id="GO:0009507">
    <property type="term" value="C:chloroplast"/>
    <property type="evidence" value="ECO:0007669"/>
    <property type="project" value="UniProtKB-SubCell"/>
</dbReference>
<keyword evidence="6" id="KW-0934">Plastid</keyword>
<feature type="binding site" description="axial binding residue" evidence="9">
    <location>
        <position position="129"/>
    </location>
    <ligand>
        <name>chlorophyll b</name>
        <dbReference type="ChEBI" id="CHEBI:61721"/>
        <label>1</label>
    </ligand>
    <ligandPart>
        <name>Mg</name>
        <dbReference type="ChEBI" id="CHEBI:25107"/>
    </ligandPart>
</feature>
<evidence type="ECO:0000256" key="1">
    <source>
        <dbReference type="ARBA" id="ARBA00004022"/>
    </source>
</evidence>
<feature type="binding site" description="axial binding residue" evidence="9">
    <location>
        <position position="61"/>
    </location>
    <ligand>
        <name>chlorophyll b</name>
        <dbReference type="ChEBI" id="CHEBI:61721"/>
        <label>1</label>
    </ligand>
    <ligandPart>
        <name>Mg</name>
        <dbReference type="ChEBI" id="CHEBI:25107"/>
    </ligandPart>
</feature>
<dbReference type="GO" id="GO:0009765">
    <property type="term" value="P:photosynthesis, light harvesting"/>
    <property type="evidence" value="ECO:0007669"/>
    <property type="project" value="InterPro"/>
</dbReference>
<evidence type="ECO:0000256" key="5">
    <source>
        <dbReference type="ARBA" id="ARBA00022531"/>
    </source>
</evidence>
<proteinExistence type="inferred from homology"/>
<keyword evidence="7" id="KW-0437">Light-harvesting polypeptide</keyword>
<gene>
    <name evidence="11" type="primary">Lhcx2</name>
    <name evidence="11" type="ORF">PHATRDRAFT_54065</name>
</gene>
<keyword evidence="5" id="KW-0602">Photosynthesis</keyword>
<feature type="binding site" evidence="9">
    <location>
        <position position="172"/>
    </location>
    <ligand>
        <name>chlorophyll a</name>
        <dbReference type="ChEBI" id="CHEBI:58416"/>
        <label>1</label>
    </ligand>
</feature>
<keyword evidence="10" id="KW-0732">Signal</keyword>
<dbReference type="OrthoDB" id="423598at2759"/>
<keyword evidence="9" id="KW-0148">Chlorophyll</keyword>
<dbReference type="InterPro" id="IPR001344">
    <property type="entry name" value="Chloro_AB-bd_pln"/>
</dbReference>
<comment type="subunit">
    <text evidence="8">The LHC complex of chromophytic algae is composed of fucoxanthin, chlorophyll A and C bound non-covalently by fucoxanthin chlorophyll proteins (FCPs). The ratio of the pigments in LHC; fucoxanthin: chlorophyll C: chlorophyll A; (0.6-1): (0.1-0.3): (1).</text>
</comment>
<evidence type="ECO:0000313" key="12">
    <source>
        <dbReference type="Proteomes" id="UP000000759"/>
    </source>
</evidence>
<dbReference type="GO" id="GO:0016020">
    <property type="term" value="C:membrane"/>
    <property type="evidence" value="ECO:0007669"/>
    <property type="project" value="InterPro"/>
</dbReference>
<comment type="similarity">
    <text evidence="3">Belongs to the fucoxanthin chlorophyll protein family.</text>
</comment>
<comment type="function">
    <text evidence="1">The light-harvesting complex (LHC) functions as a light receptor, it captures and delivers excitation energy to photosystems with which it is closely associated. Energy is transferred from the carotenoid and chlorophyll C (or B) to chlorophyll A and the photosynthetic reaction centers where it is used to synthesize ATP and reducing power.</text>
</comment>
<comment type="subcellular location">
    <subcellularLocation>
        <location evidence="2">Plastid</location>
        <location evidence="2">Chloroplast</location>
    </subcellularLocation>
</comment>
<feature type="binding site" evidence="9">
    <location>
        <position position="171"/>
    </location>
    <ligand>
        <name>chlorophyll a</name>
        <dbReference type="ChEBI" id="CHEBI:58416"/>
        <label>1</label>
    </ligand>
</feature>
<dbReference type="EMBL" id="CM000605">
    <property type="protein sequence ID" value="EEC51450.1"/>
    <property type="molecule type" value="Genomic_DNA"/>
</dbReference>
<dbReference type="Pfam" id="PF00504">
    <property type="entry name" value="Chloroa_b-bind"/>
    <property type="match status" value="1"/>
</dbReference>
<dbReference type="PANTHER" id="PTHR21649">
    <property type="entry name" value="CHLOROPHYLL A/B BINDING PROTEIN"/>
    <property type="match status" value="1"/>
</dbReference>
<evidence type="ECO:0000313" key="11">
    <source>
        <dbReference type="EMBL" id="EEC51450.1"/>
    </source>
</evidence>
<dbReference type="GeneID" id="7196604"/>
<dbReference type="Gene3D" id="1.10.3460.10">
    <property type="entry name" value="Chlorophyll a/b binding protein domain"/>
    <property type="match status" value="1"/>
</dbReference>
<evidence type="ECO:0000256" key="7">
    <source>
        <dbReference type="ARBA" id="ARBA00023243"/>
    </source>
</evidence>
<sequence length="203" mass="21177">MKLSLAILALCASTNAAFAPSVSQRTPRDLAGVVAPTGFFDPAGFAARADAGTMKRYREAEVTHGRVGMMAVVGFLAGEAVEGSSFLFDSQVSGPAITHLNQIPSIFWILLTVGIGASEVTRAQIGWVEPENVPPGKPGLLRDDYVPGDIGFDPLGLKPSDAQALKSIQTKELQNGRLAMLAAAGCMAQELANGKGILENLGL</sequence>
<dbReference type="GO" id="GO:0016168">
    <property type="term" value="F:chlorophyll binding"/>
    <property type="evidence" value="ECO:0007669"/>
    <property type="project" value="UniProtKB-KW"/>
</dbReference>
<dbReference type="Proteomes" id="UP000000759">
    <property type="component" value="Chromosome 1"/>
</dbReference>
<reference evidence="12" key="2">
    <citation type="submission" date="2008-08" db="EMBL/GenBank/DDBJ databases">
        <authorList>
            <consortium name="Diatom Consortium"/>
            <person name="Grigoriev I."/>
            <person name="Grimwood J."/>
            <person name="Kuo A."/>
            <person name="Otillar R.P."/>
            <person name="Salamov A."/>
            <person name="Detter J.C."/>
            <person name="Lindquist E."/>
            <person name="Shapiro H."/>
            <person name="Lucas S."/>
            <person name="Glavina del Rio T."/>
            <person name="Pitluck S."/>
            <person name="Rokhsar D."/>
            <person name="Bowler C."/>
        </authorList>
    </citation>
    <scope>GENOME REANNOTATION</scope>
    <source>
        <strain evidence="12">CCAP 1055/1</strain>
    </source>
</reference>
<feature type="binding site" evidence="9">
    <location>
        <position position="140"/>
    </location>
    <ligand>
        <name>chlorophyll a</name>
        <dbReference type="ChEBI" id="CHEBI:58416"/>
        <label>3</label>
    </ligand>
</feature>
<evidence type="ECO:0000256" key="4">
    <source>
        <dbReference type="ARBA" id="ARBA00022528"/>
    </source>
</evidence>
<dbReference type="InterPro" id="IPR022796">
    <property type="entry name" value="Chloroa_b-bind"/>
</dbReference>
<feature type="binding site" evidence="9">
    <location>
        <position position="189"/>
    </location>
    <ligand>
        <name>chlorophyll a</name>
        <dbReference type="ChEBI" id="CHEBI:58416"/>
        <label>1</label>
    </ligand>
</feature>
<feature type="binding site" evidence="9">
    <location>
        <position position="177"/>
    </location>
    <ligand>
        <name>chlorophyll a</name>
        <dbReference type="ChEBI" id="CHEBI:58416"/>
        <label>1</label>
    </ligand>
</feature>
<dbReference type="PaxDb" id="2850-Phatr54065"/>
<feature type="chain" id="PRO_5002852537" evidence="10">
    <location>
        <begin position="17"/>
        <end position="203"/>
    </location>
</feature>
<dbReference type="GO" id="GO:0030076">
    <property type="term" value="C:light-harvesting complex"/>
    <property type="evidence" value="ECO:0007669"/>
    <property type="project" value="UniProtKB-KW"/>
</dbReference>
<reference evidence="11 12" key="1">
    <citation type="journal article" date="2008" name="Nature">
        <title>The Phaeodactylum genome reveals the evolutionary history of diatom genomes.</title>
        <authorList>
            <person name="Bowler C."/>
            <person name="Allen A.E."/>
            <person name="Badger J.H."/>
            <person name="Grimwood J."/>
            <person name="Jabbari K."/>
            <person name="Kuo A."/>
            <person name="Maheswari U."/>
            <person name="Martens C."/>
            <person name="Maumus F."/>
            <person name="Otillar R.P."/>
            <person name="Rayko E."/>
            <person name="Salamov A."/>
            <person name="Vandepoele K."/>
            <person name="Beszteri B."/>
            <person name="Gruber A."/>
            <person name="Heijde M."/>
            <person name="Katinka M."/>
            <person name="Mock T."/>
            <person name="Valentin K."/>
            <person name="Verret F."/>
            <person name="Berges J.A."/>
            <person name="Brownlee C."/>
            <person name="Cadoret J.P."/>
            <person name="Chiovitti A."/>
            <person name="Choi C.J."/>
            <person name="Coesel S."/>
            <person name="De Martino A."/>
            <person name="Detter J.C."/>
            <person name="Durkin C."/>
            <person name="Falciatore A."/>
            <person name="Fournet J."/>
            <person name="Haruta M."/>
            <person name="Huysman M.J."/>
            <person name="Jenkins B.D."/>
            <person name="Jiroutova K."/>
            <person name="Jorgensen R.E."/>
            <person name="Joubert Y."/>
            <person name="Kaplan A."/>
            <person name="Kroger N."/>
            <person name="Kroth P.G."/>
            <person name="La Roche J."/>
            <person name="Lindquist E."/>
            <person name="Lommer M."/>
            <person name="Martin-Jezequel V."/>
            <person name="Lopez P.J."/>
            <person name="Lucas S."/>
            <person name="Mangogna M."/>
            <person name="McGinnis K."/>
            <person name="Medlin L.K."/>
            <person name="Montsant A."/>
            <person name="Oudot-Le Secq M.P."/>
            <person name="Napoli C."/>
            <person name="Obornik M."/>
            <person name="Parker M.S."/>
            <person name="Petit J.L."/>
            <person name="Porcel B.M."/>
            <person name="Poulsen N."/>
            <person name="Robison M."/>
            <person name="Rychlewski L."/>
            <person name="Rynearson T.A."/>
            <person name="Schmutz J."/>
            <person name="Shapiro H."/>
            <person name="Siaut M."/>
            <person name="Stanley M."/>
            <person name="Sussman M.R."/>
            <person name="Taylor A.R."/>
            <person name="Vardi A."/>
            <person name="von Dassow P."/>
            <person name="Vyverman W."/>
            <person name="Willis A."/>
            <person name="Wyrwicz L.S."/>
            <person name="Rokhsar D.S."/>
            <person name="Weissenbach J."/>
            <person name="Armbrust E.V."/>
            <person name="Green B.R."/>
            <person name="Van de Peer Y."/>
            <person name="Grigoriev I.V."/>
        </authorList>
    </citation>
    <scope>NUCLEOTIDE SEQUENCE [LARGE SCALE GENOMIC DNA]</scope>
    <source>
        <strain evidence="11 12">CCAP 1055/1</strain>
    </source>
</reference>
<dbReference type="SUPFAM" id="SSF103511">
    <property type="entry name" value="Chlorophyll a-b binding protein"/>
    <property type="match status" value="1"/>
</dbReference>